<sequence length="221" mass="24143">MTEKPPELDPRQQGLVEALAGRSSKLAGLYRTGLLTLLSGPVPGCEAAHVAVVCHCMRELMNGLPSAMSTIVIDRPKPSSGALLARLPGLSAEYPGVDLRLDQELIPVPKKLAQTFADIISAQVKEEGRNNKNAAAFITGDPEEISPVIEHWKKAQKFFVGWAHLDRNHDDRRELPGVDVILDNIRVVEDLIEARTRAFFDNVQSIHDLLAEINATTNGGE</sequence>
<dbReference type="EMBL" id="JAHBAY010000029">
    <property type="protein sequence ID" value="MBT0774298.1"/>
    <property type="molecule type" value="Genomic_DNA"/>
</dbReference>
<evidence type="ECO:0000313" key="2">
    <source>
        <dbReference type="Proteomes" id="UP001197247"/>
    </source>
</evidence>
<accession>A0ABS5TU17</accession>
<protein>
    <submittedName>
        <fullName evidence="1">Uncharacterized protein</fullName>
    </submittedName>
</protein>
<name>A0ABS5TU17_9ACTN</name>
<gene>
    <name evidence="1" type="ORF">KIH74_35470</name>
</gene>
<dbReference type="Proteomes" id="UP001197247">
    <property type="component" value="Unassembled WGS sequence"/>
</dbReference>
<dbReference type="RefSeq" id="WP_214160838.1">
    <property type="nucleotide sequence ID" value="NZ_JAHBAY010000029.1"/>
</dbReference>
<reference evidence="1 2" key="1">
    <citation type="submission" date="2021-05" db="EMBL/GenBank/DDBJ databases">
        <title>Kineosporia and Streptomyces sp. nov. two new marine actinobacteria isolated from Coral.</title>
        <authorList>
            <person name="Buangrab K."/>
            <person name="Sutthacheep M."/>
            <person name="Yeemin T."/>
            <person name="Harunari E."/>
            <person name="Igarashi Y."/>
            <person name="Kanchanasin P."/>
            <person name="Tanasupawat S."/>
            <person name="Phongsopitanun W."/>
        </authorList>
    </citation>
    <scope>NUCLEOTIDE SEQUENCE [LARGE SCALE GENOMIC DNA]</scope>
    <source>
        <strain evidence="1 2">J2-2</strain>
    </source>
</reference>
<comment type="caution">
    <text evidence="1">The sequence shown here is derived from an EMBL/GenBank/DDBJ whole genome shotgun (WGS) entry which is preliminary data.</text>
</comment>
<keyword evidence="2" id="KW-1185">Reference proteome</keyword>
<proteinExistence type="predicted"/>
<organism evidence="1 2">
    <name type="scientific">Kineosporia corallincola</name>
    <dbReference type="NCBI Taxonomy" id="2835133"/>
    <lineage>
        <taxon>Bacteria</taxon>
        <taxon>Bacillati</taxon>
        <taxon>Actinomycetota</taxon>
        <taxon>Actinomycetes</taxon>
        <taxon>Kineosporiales</taxon>
        <taxon>Kineosporiaceae</taxon>
        <taxon>Kineosporia</taxon>
    </lineage>
</organism>
<evidence type="ECO:0000313" key="1">
    <source>
        <dbReference type="EMBL" id="MBT0774298.1"/>
    </source>
</evidence>